<reference evidence="5 6" key="1">
    <citation type="submission" date="2016-11" db="EMBL/GenBank/DDBJ databases">
        <authorList>
            <person name="Jaros S."/>
            <person name="Januszkiewicz K."/>
            <person name="Wedrychowicz H."/>
        </authorList>
    </citation>
    <scope>NUCLEOTIDE SEQUENCE [LARGE SCALE GENOMIC DNA]</scope>
    <source>
        <strain evidence="5 6">DSM 15929</strain>
    </source>
</reference>
<feature type="signal peptide" evidence="3">
    <location>
        <begin position="1"/>
        <end position="23"/>
    </location>
</feature>
<dbReference type="Gene3D" id="3.40.50.2300">
    <property type="match status" value="2"/>
</dbReference>
<protein>
    <submittedName>
        <fullName evidence="5">Branched-chain amino acid transport system substrate-binding protein</fullName>
    </submittedName>
</protein>
<evidence type="ECO:0000256" key="1">
    <source>
        <dbReference type="ARBA" id="ARBA00010062"/>
    </source>
</evidence>
<dbReference type="AlphaFoldDB" id="A0A1M6VB91"/>
<comment type="similarity">
    <text evidence="1">Belongs to the leucine-binding protein family.</text>
</comment>
<dbReference type="EMBL" id="FRAC01000017">
    <property type="protein sequence ID" value="SHK78728.1"/>
    <property type="molecule type" value="Genomic_DNA"/>
</dbReference>
<organism evidence="5 6">
    <name type="scientific">Anaerocolumna jejuensis DSM 15929</name>
    <dbReference type="NCBI Taxonomy" id="1121322"/>
    <lineage>
        <taxon>Bacteria</taxon>
        <taxon>Bacillati</taxon>
        <taxon>Bacillota</taxon>
        <taxon>Clostridia</taxon>
        <taxon>Lachnospirales</taxon>
        <taxon>Lachnospiraceae</taxon>
        <taxon>Anaerocolumna</taxon>
    </lineage>
</organism>
<gene>
    <name evidence="5" type="ORF">SAMN02745136_03353</name>
</gene>
<dbReference type="SUPFAM" id="SSF53822">
    <property type="entry name" value="Periplasmic binding protein-like I"/>
    <property type="match status" value="1"/>
</dbReference>
<dbReference type="PROSITE" id="PS51257">
    <property type="entry name" value="PROKAR_LIPOPROTEIN"/>
    <property type="match status" value="1"/>
</dbReference>
<dbReference type="OrthoDB" id="9783240at2"/>
<dbReference type="Proteomes" id="UP000184386">
    <property type="component" value="Unassembled WGS sequence"/>
</dbReference>
<dbReference type="PANTHER" id="PTHR30483">
    <property type="entry name" value="LEUCINE-SPECIFIC-BINDING PROTEIN"/>
    <property type="match status" value="1"/>
</dbReference>
<dbReference type="InterPro" id="IPR051010">
    <property type="entry name" value="BCAA_transport"/>
</dbReference>
<keyword evidence="6" id="KW-1185">Reference proteome</keyword>
<keyword evidence="2 3" id="KW-0732">Signal</keyword>
<dbReference type="RefSeq" id="WP_073278000.1">
    <property type="nucleotide sequence ID" value="NZ_FRAC01000017.1"/>
</dbReference>
<evidence type="ECO:0000256" key="3">
    <source>
        <dbReference type="SAM" id="SignalP"/>
    </source>
</evidence>
<feature type="domain" description="Leucine-binding protein" evidence="4">
    <location>
        <begin position="50"/>
        <end position="387"/>
    </location>
</feature>
<accession>A0A1M6VB91</accession>
<sequence>MKKIFKKVVSLGLLGTLTVASLAGCGTKNTGSTGSDGGEASGTGDGTFLIGGLGPLTGQAASYGISVKQGAEVAIQEINDAGGVKVGDKTLQLKLQFEDDEADGDTAMAAYNTLMDKGIQALLGTVTSGAGLAIADQTNADGILQITPSGSAKDLTKNPNAFRLCFTDPLQGETMADYAVNTLGYKKVAMIYNNSDDYSTGVAEAFESKVKELGGEIVAKEAFVTDAVDFNTQLTTIKGTDAQIVFAPVYYQDAAYITTQASELGMALPFIGSDGWDGVLDKVVDKKVLEGAVFLSPFLATDPDTAVQAFVTKYKEKYNATPDQFAADGYDTVNVIKAALEKAGKTGSADLIKAMTEIEVKGLTGTVTFDASGEPNKGAKFVEIKNGEYTSKTVEK</sequence>
<dbReference type="PANTHER" id="PTHR30483:SF6">
    <property type="entry name" value="PERIPLASMIC BINDING PROTEIN OF ABC TRANSPORTER FOR NATURAL AMINO ACIDS"/>
    <property type="match status" value="1"/>
</dbReference>
<dbReference type="InterPro" id="IPR028082">
    <property type="entry name" value="Peripla_BP_I"/>
</dbReference>
<evidence type="ECO:0000313" key="5">
    <source>
        <dbReference type="EMBL" id="SHK78728.1"/>
    </source>
</evidence>
<evidence type="ECO:0000313" key="6">
    <source>
        <dbReference type="Proteomes" id="UP000184386"/>
    </source>
</evidence>
<feature type="chain" id="PRO_5039255650" evidence="3">
    <location>
        <begin position="24"/>
        <end position="396"/>
    </location>
</feature>
<dbReference type="CDD" id="cd06347">
    <property type="entry name" value="PBP1_ABC_LivK_ligand_binding-like"/>
    <property type="match status" value="1"/>
</dbReference>
<dbReference type="InterPro" id="IPR028081">
    <property type="entry name" value="Leu-bd"/>
</dbReference>
<proteinExistence type="inferred from homology"/>
<evidence type="ECO:0000259" key="4">
    <source>
        <dbReference type="Pfam" id="PF13458"/>
    </source>
</evidence>
<dbReference type="STRING" id="1121322.SAMN02745136_03353"/>
<dbReference type="Pfam" id="PF13458">
    <property type="entry name" value="Peripla_BP_6"/>
    <property type="match status" value="1"/>
</dbReference>
<evidence type="ECO:0000256" key="2">
    <source>
        <dbReference type="ARBA" id="ARBA00022729"/>
    </source>
</evidence>
<name>A0A1M6VB91_9FIRM</name>